<organism evidence="1 2">
    <name type="scientific">Paenibacillus terricola</name>
    <dbReference type="NCBI Taxonomy" id="2763503"/>
    <lineage>
        <taxon>Bacteria</taxon>
        <taxon>Bacillati</taxon>
        <taxon>Bacillota</taxon>
        <taxon>Bacilli</taxon>
        <taxon>Bacillales</taxon>
        <taxon>Paenibacillaceae</taxon>
        <taxon>Paenibacillus</taxon>
    </lineage>
</organism>
<protein>
    <submittedName>
        <fullName evidence="1">Uncharacterized protein</fullName>
    </submittedName>
</protein>
<sequence length="369" mass="41664">MEQAAKSNEVTALHIEEELRNKKLKTLDNYHFTGSHASHIGAIQSSLAYYGIEISASSVFGLTGHAFLMVVDSGMANPNVGLPEEDFFQLAGNLGIHIDGISRIVTGDELQALQAEAWDRIRGALDNGQPAFAKELGIGNETSVINAYGTKGYFAHSWHGGDGHEGWEDEIPWTTLGRNYCPCRECRDRPLKPSTDLYLGMHTEGAFLSYHWVTRTDVQKDLRQALREALAFTLQFNSQKKYTWGKGIFFTGVDAYDAWIDSVRTASIHGFYMGYFVDVWQESRHHAAQFLRELQSAIPELQTELEASAVTYAAISNVYWQLNELFPWMQPREPIADPFRRKDAINLLTEAKELERTVHSQLEKLFARL</sequence>
<proteinExistence type="predicted"/>
<comment type="caution">
    <text evidence="1">The sequence shown here is derived from an EMBL/GenBank/DDBJ whole genome shotgun (WGS) entry which is preliminary data.</text>
</comment>
<keyword evidence="2" id="KW-1185">Reference proteome</keyword>
<evidence type="ECO:0000313" key="2">
    <source>
        <dbReference type="Proteomes" id="UP000609346"/>
    </source>
</evidence>
<name>A0ABR8N1I7_9BACL</name>
<accession>A0ABR8N1I7</accession>
<gene>
    <name evidence="1" type="ORF">H8B09_24980</name>
</gene>
<dbReference type="Proteomes" id="UP000609346">
    <property type="component" value="Unassembled WGS sequence"/>
</dbReference>
<dbReference type="RefSeq" id="WP_191206329.1">
    <property type="nucleotide sequence ID" value="NZ_JACXZA010000007.1"/>
</dbReference>
<evidence type="ECO:0000313" key="1">
    <source>
        <dbReference type="EMBL" id="MBD3922040.1"/>
    </source>
</evidence>
<reference evidence="1 2" key="1">
    <citation type="submission" date="2020-09" db="EMBL/GenBank/DDBJ databases">
        <title>Paenibacillus sp. strain PR3 16S rRNA gene Genome sequencing and assembly.</title>
        <authorList>
            <person name="Kim J."/>
        </authorList>
    </citation>
    <scope>NUCLEOTIDE SEQUENCE [LARGE SCALE GENOMIC DNA]</scope>
    <source>
        <strain evidence="1 2">PR3</strain>
    </source>
</reference>
<dbReference type="EMBL" id="JACXZA010000007">
    <property type="protein sequence ID" value="MBD3922040.1"/>
    <property type="molecule type" value="Genomic_DNA"/>
</dbReference>